<dbReference type="Proteomes" id="UP000524893">
    <property type="component" value="Unassembled WGS sequence"/>
</dbReference>
<reference evidence="1 2" key="1">
    <citation type="journal article" date="2020" name="Access Microbiol">
        <title>Isolation and genome sequencing of Staphylococcus schleiferi subspecies coagulans from Antarctic seals.</title>
        <authorList>
            <person name="Foster G."/>
            <person name="Robb A."/>
            <person name="Paterson G.K."/>
        </authorList>
    </citation>
    <scope>NUCLEOTIDE SEQUENCE [LARGE SCALE GENOMIC DNA]</scope>
    <source>
        <strain evidence="1 2">M615/02/4</strain>
    </source>
</reference>
<organism evidence="1 2">
    <name type="scientific">Staphylococcus coagulans</name>
    <dbReference type="NCBI Taxonomy" id="74706"/>
    <lineage>
        <taxon>Bacteria</taxon>
        <taxon>Bacillati</taxon>
        <taxon>Bacillota</taxon>
        <taxon>Bacilli</taxon>
        <taxon>Bacillales</taxon>
        <taxon>Staphylococcaceae</taxon>
        <taxon>Staphylococcus</taxon>
    </lineage>
</organism>
<dbReference type="InterPro" id="IPR052767">
    <property type="entry name" value="Bact_com_dev_regulator"/>
</dbReference>
<dbReference type="Gene3D" id="1.20.1500.10">
    <property type="entry name" value="YheA/YmcA-like"/>
    <property type="match status" value="1"/>
</dbReference>
<dbReference type="PANTHER" id="PTHR38448">
    <property type="entry name" value="REGULATORY PROTEIN YLBF-RELATED"/>
    <property type="match status" value="1"/>
</dbReference>
<name>A0A9X0PDW8_9STAP</name>
<proteinExistence type="predicted"/>
<accession>A0A9X0PDW8</accession>
<dbReference type="PANTHER" id="PTHR38448:SF2">
    <property type="entry name" value="REGULATORY PROTEIN YLBF"/>
    <property type="match status" value="1"/>
</dbReference>
<evidence type="ECO:0000313" key="2">
    <source>
        <dbReference type="Proteomes" id="UP000524893"/>
    </source>
</evidence>
<dbReference type="InterPro" id="IPR010368">
    <property type="entry name" value="Com_YlbF"/>
</dbReference>
<comment type="caution">
    <text evidence="1">The sequence shown here is derived from an EMBL/GenBank/DDBJ whole genome shotgun (WGS) entry which is preliminary data.</text>
</comment>
<sequence>MYDEALMAVLDQADELADKIKASEAFDAYQKAKSSLESDQVAQSLYAEFLKSKVKYDEVQRFGRYHPDYEEVMKQTRRLKRAYEMHENVVNFKRCETELQQLLDEVVTIIGTSVSENVKIDAGTPLFEALTTGGCATGASCQCHPQL</sequence>
<dbReference type="RefSeq" id="WP_182280530.1">
    <property type="nucleotide sequence ID" value="NZ_JABBLE010000003.1"/>
</dbReference>
<dbReference type="EMBL" id="JABTCN010000006">
    <property type="protein sequence ID" value="MBA8775992.1"/>
    <property type="molecule type" value="Genomic_DNA"/>
</dbReference>
<protein>
    <submittedName>
        <fullName evidence="1">YlbF family regulator</fullName>
    </submittedName>
</protein>
<dbReference type="Pfam" id="PF06133">
    <property type="entry name" value="Com_YlbF"/>
    <property type="match status" value="1"/>
</dbReference>
<dbReference type="InterPro" id="IPR023378">
    <property type="entry name" value="YheA/YmcA-like_dom_sf"/>
</dbReference>
<evidence type="ECO:0000313" key="1">
    <source>
        <dbReference type="EMBL" id="MBA8775992.1"/>
    </source>
</evidence>
<gene>
    <name evidence="1" type="ORF">HR081_03500</name>
</gene>
<dbReference type="AlphaFoldDB" id="A0A9X0PDW8"/>
<dbReference type="SUPFAM" id="SSF158622">
    <property type="entry name" value="YheA/YmcA-like"/>
    <property type="match status" value="1"/>
</dbReference>